<feature type="compositionally biased region" description="Low complexity" evidence="1">
    <location>
        <begin position="103"/>
        <end position="126"/>
    </location>
</feature>
<evidence type="ECO:0000313" key="3">
    <source>
        <dbReference type="Proteomes" id="UP001218188"/>
    </source>
</evidence>
<dbReference type="Proteomes" id="UP001218188">
    <property type="component" value="Unassembled WGS sequence"/>
</dbReference>
<dbReference type="AlphaFoldDB" id="A0AAD6SZR0"/>
<reference evidence="2" key="1">
    <citation type="submission" date="2023-03" db="EMBL/GenBank/DDBJ databases">
        <title>Massive genome expansion in bonnet fungi (Mycena s.s.) driven by repeated elements and novel gene families across ecological guilds.</title>
        <authorList>
            <consortium name="Lawrence Berkeley National Laboratory"/>
            <person name="Harder C.B."/>
            <person name="Miyauchi S."/>
            <person name="Viragh M."/>
            <person name="Kuo A."/>
            <person name="Thoen E."/>
            <person name="Andreopoulos B."/>
            <person name="Lu D."/>
            <person name="Skrede I."/>
            <person name="Drula E."/>
            <person name="Henrissat B."/>
            <person name="Morin E."/>
            <person name="Kohler A."/>
            <person name="Barry K."/>
            <person name="LaButti K."/>
            <person name="Morin E."/>
            <person name="Salamov A."/>
            <person name="Lipzen A."/>
            <person name="Mereny Z."/>
            <person name="Hegedus B."/>
            <person name="Baldrian P."/>
            <person name="Stursova M."/>
            <person name="Weitz H."/>
            <person name="Taylor A."/>
            <person name="Grigoriev I.V."/>
            <person name="Nagy L.G."/>
            <person name="Martin F."/>
            <person name="Kauserud H."/>
        </authorList>
    </citation>
    <scope>NUCLEOTIDE SEQUENCE</scope>
    <source>
        <strain evidence="2">CBHHK200</strain>
    </source>
</reference>
<evidence type="ECO:0000256" key="1">
    <source>
        <dbReference type="SAM" id="MobiDB-lite"/>
    </source>
</evidence>
<feature type="compositionally biased region" description="Basic and acidic residues" evidence="1">
    <location>
        <begin position="74"/>
        <end position="92"/>
    </location>
</feature>
<keyword evidence="3" id="KW-1185">Reference proteome</keyword>
<evidence type="ECO:0000313" key="2">
    <source>
        <dbReference type="EMBL" id="KAJ7036482.1"/>
    </source>
</evidence>
<dbReference type="EMBL" id="JARJCM010000043">
    <property type="protein sequence ID" value="KAJ7036482.1"/>
    <property type="molecule type" value="Genomic_DNA"/>
</dbReference>
<proteinExistence type="predicted"/>
<accession>A0AAD6SZR0</accession>
<organism evidence="2 3">
    <name type="scientific">Mycena alexandri</name>
    <dbReference type="NCBI Taxonomy" id="1745969"/>
    <lineage>
        <taxon>Eukaryota</taxon>
        <taxon>Fungi</taxon>
        <taxon>Dikarya</taxon>
        <taxon>Basidiomycota</taxon>
        <taxon>Agaricomycotina</taxon>
        <taxon>Agaricomycetes</taxon>
        <taxon>Agaricomycetidae</taxon>
        <taxon>Agaricales</taxon>
        <taxon>Marasmiineae</taxon>
        <taxon>Mycenaceae</taxon>
        <taxon>Mycena</taxon>
    </lineage>
</organism>
<comment type="caution">
    <text evidence="2">The sequence shown here is derived from an EMBL/GenBank/DDBJ whole genome shotgun (WGS) entry which is preliminary data.</text>
</comment>
<feature type="region of interest" description="Disordered" evidence="1">
    <location>
        <begin position="291"/>
        <end position="319"/>
    </location>
</feature>
<gene>
    <name evidence="2" type="ORF">C8F04DRAFT_1258047</name>
</gene>
<sequence>MSRCELPFYPDPGQPVQPQRGQKLYLVMGTECDAPGAYVSWPSAGTQYNKYSSATLKTYFQWSEAQSAWWAGCDRGEHRHPTQPEKQKEAAPRRSPAVPMSPSPHSARAPAPTTSPRAARRTPNATEPVPVFIIHSRTPSPVPGPSNVKPGSRHRGTPEAPPSPAKRNSKQKPAPLPARSTPLGPPTAPTGRTVYAVRALDDPTGGVVFSDLGEARAWYHAKHDAGLMPTMVTSHSLTTAVNFAERFPEAATDEGQRRRAFVEEENRARRRKVDLAHRRAKERREIMEKLEAVREDCGESSGDSADESDVSRSTSSLASELEGRYSYGNEWRYYRSGGEHGKT</sequence>
<feature type="region of interest" description="Disordered" evidence="1">
    <location>
        <begin position="74"/>
        <end position="189"/>
    </location>
</feature>
<protein>
    <submittedName>
        <fullName evidence="2">Uncharacterized protein</fullName>
    </submittedName>
</protein>
<name>A0AAD6SZR0_9AGAR</name>